<feature type="transmembrane region" description="Helical" evidence="2">
    <location>
        <begin position="31"/>
        <end position="54"/>
    </location>
</feature>
<name>A0ABU0PU46_STRAH</name>
<keyword evidence="2" id="KW-0812">Transmembrane</keyword>
<dbReference type="RefSeq" id="WP_307040232.1">
    <property type="nucleotide sequence ID" value="NZ_JAUSYA010000001.1"/>
</dbReference>
<accession>A0ABU0PU46</accession>
<evidence type="ECO:0000256" key="2">
    <source>
        <dbReference type="SAM" id="Phobius"/>
    </source>
</evidence>
<organism evidence="3 4">
    <name type="scientific">Streptomyces achromogenes</name>
    <dbReference type="NCBI Taxonomy" id="67255"/>
    <lineage>
        <taxon>Bacteria</taxon>
        <taxon>Bacillati</taxon>
        <taxon>Actinomycetota</taxon>
        <taxon>Actinomycetes</taxon>
        <taxon>Kitasatosporales</taxon>
        <taxon>Streptomycetaceae</taxon>
        <taxon>Streptomyces</taxon>
    </lineage>
</organism>
<gene>
    <name evidence="3" type="ORF">QFZ56_000895</name>
</gene>
<evidence type="ECO:0008006" key="5">
    <source>
        <dbReference type="Google" id="ProtNLM"/>
    </source>
</evidence>
<evidence type="ECO:0000313" key="3">
    <source>
        <dbReference type="EMBL" id="MDQ0681932.1"/>
    </source>
</evidence>
<dbReference type="Proteomes" id="UP001243364">
    <property type="component" value="Unassembled WGS sequence"/>
</dbReference>
<proteinExistence type="predicted"/>
<evidence type="ECO:0000313" key="4">
    <source>
        <dbReference type="Proteomes" id="UP001243364"/>
    </source>
</evidence>
<sequence>MTAPPDARAERFVRELAELKIPDPAAARATLWLRLGGLLMAAGLVLGALAFPFAHATDNSLAQGDALAIGLGGIAAAVVGGALFLRYSLTGFLRFWLARQSYDLDRLGERLTPPAPAPAPQGEPRHAVTPHPGPAPR</sequence>
<evidence type="ECO:0000256" key="1">
    <source>
        <dbReference type="SAM" id="MobiDB-lite"/>
    </source>
</evidence>
<reference evidence="3 4" key="1">
    <citation type="submission" date="2023-07" db="EMBL/GenBank/DDBJ databases">
        <title>Comparative genomics of wheat-associated soil bacteria to identify genetic determinants of phenazine resistance.</title>
        <authorList>
            <person name="Mouncey N."/>
        </authorList>
    </citation>
    <scope>NUCLEOTIDE SEQUENCE [LARGE SCALE GENOMIC DNA]</scope>
    <source>
        <strain evidence="3 4">W4I19-2</strain>
    </source>
</reference>
<feature type="region of interest" description="Disordered" evidence="1">
    <location>
        <begin position="108"/>
        <end position="137"/>
    </location>
</feature>
<dbReference type="EMBL" id="JAUSYA010000001">
    <property type="protein sequence ID" value="MDQ0681932.1"/>
    <property type="molecule type" value="Genomic_DNA"/>
</dbReference>
<protein>
    <recommendedName>
        <fullName evidence="5">Integral membrane protein</fullName>
    </recommendedName>
</protein>
<keyword evidence="2" id="KW-1133">Transmembrane helix</keyword>
<keyword evidence="4" id="KW-1185">Reference proteome</keyword>
<comment type="caution">
    <text evidence="3">The sequence shown here is derived from an EMBL/GenBank/DDBJ whole genome shotgun (WGS) entry which is preliminary data.</text>
</comment>
<keyword evidence="2" id="KW-0472">Membrane</keyword>
<feature type="transmembrane region" description="Helical" evidence="2">
    <location>
        <begin position="66"/>
        <end position="85"/>
    </location>
</feature>